<organism evidence="2 3">
    <name type="scientific">Rhodococcus sovatensis</name>
    <dbReference type="NCBI Taxonomy" id="1805840"/>
    <lineage>
        <taxon>Bacteria</taxon>
        <taxon>Bacillati</taxon>
        <taxon>Actinomycetota</taxon>
        <taxon>Actinomycetes</taxon>
        <taxon>Mycobacteriales</taxon>
        <taxon>Nocardiaceae</taxon>
        <taxon>Rhodococcus</taxon>
    </lineage>
</organism>
<protein>
    <submittedName>
        <fullName evidence="2">Giguanylate cyclase</fullName>
    </submittedName>
</protein>
<keyword evidence="1" id="KW-1133">Transmembrane helix</keyword>
<feature type="transmembrane region" description="Helical" evidence="1">
    <location>
        <begin position="88"/>
        <end position="106"/>
    </location>
</feature>
<feature type="transmembrane region" description="Helical" evidence="1">
    <location>
        <begin position="136"/>
        <end position="156"/>
    </location>
</feature>
<proteinExistence type="predicted"/>
<evidence type="ECO:0000313" key="2">
    <source>
        <dbReference type="EMBL" id="WXG66502.1"/>
    </source>
</evidence>
<dbReference type="RefSeq" id="WP_338885948.1">
    <property type="nucleotide sequence ID" value="NZ_CP147846.1"/>
</dbReference>
<keyword evidence="1" id="KW-0812">Transmembrane</keyword>
<feature type="transmembrane region" description="Helical" evidence="1">
    <location>
        <begin position="112"/>
        <end position="131"/>
    </location>
</feature>
<sequence>MSSSAVTSSEVHYEWGVDLMSSLAVQGIVKKIIALATLSMALVVTLEIGFGYGATTPIPTAVQWTSMIAAYVMGLFWLFGPWPTLNQAFAFVVIANIAIFAATIVADFPPEITLGKTAFFIEIGMFVGFFFERWMLASHVLFCVLATSFIAVYVVAYEDVAVLMSVVVWLPVVVSIGGFVLVLHFASRSMRLEFE</sequence>
<keyword evidence="1" id="KW-0472">Membrane</keyword>
<feature type="transmembrane region" description="Helical" evidence="1">
    <location>
        <begin position="162"/>
        <end position="186"/>
    </location>
</feature>
<dbReference type="EMBL" id="CP147846">
    <property type="protein sequence ID" value="WXG66502.1"/>
    <property type="molecule type" value="Genomic_DNA"/>
</dbReference>
<reference evidence="2 3" key="1">
    <citation type="submission" date="2024-03" db="EMBL/GenBank/DDBJ databases">
        <title>Natural products discovery in diverse microorganisms through a two-stage MS feature dereplication strategy.</title>
        <authorList>
            <person name="Zhang R."/>
        </authorList>
    </citation>
    <scope>NUCLEOTIDE SEQUENCE [LARGE SCALE GENOMIC DNA]</scope>
    <source>
        <strain evidence="2 3">18930</strain>
    </source>
</reference>
<gene>
    <name evidence="2" type="ORF">WDS16_14450</name>
</gene>
<dbReference type="Proteomes" id="UP001432000">
    <property type="component" value="Chromosome"/>
</dbReference>
<feature type="transmembrane region" description="Helical" evidence="1">
    <location>
        <begin position="61"/>
        <end position="79"/>
    </location>
</feature>
<evidence type="ECO:0000256" key="1">
    <source>
        <dbReference type="SAM" id="Phobius"/>
    </source>
</evidence>
<feature type="transmembrane region" description="Helical" evidence="1">
    <location>
        <begin position="32"/>
        <end position="55"/>
    </location>
</feature>
<name>A0ABZ2PEY6_9NOCA</name>
<accession>A0ABZ2PEY6</accession>
<keyword evidence="3" id="KW-1185">Reference proteome</keyword>
<evidence type="ECO:0000313" key="3">
    <source>
        <dbReference type="Proteomes" id="UP001432000"/>
    </source>
</evidence>